<protein>
    <submittedName>
        <fullName evidence="5">Rhamnogalacturonan acetylesterase</fullName>
    </submittedName>
</protein>
<evidence type="ECO:0000256" key="3">
    <source>
        <dbReference type="SAM" id="SignalP"/>
    </source>
</evidence>
<organism evidence="5 6">
    <name type="scientific">Luteolibacter yonseiensis</name>
    <dbReference type="NCBI Taxonomy" id="1144680"/>
    <lineage>
        <taxon>Bacteria</taxon>
        <taxon>Pseudomonadati</taxon>
        <taxon>Verrucomicrobiota</taxon>
        <taxon>Verrucomicrobiia</taxon>
        <taxon>Verrucomicrobiales</taxon>
        <taxon>Verrucomicrobiaceae</taxon>
        <taxon>Luteolibacter</taxon>
    </lineage>
</organism>
<comment type="similarity">
    <text evidence="1">Belongs to the 'GDSL' lipolytic enzyme family.</text>
</comment>
<sequence length="246" mass="26402">MKSLHLALLACAALFGTHTEAGPGPKTRIILVGDSTVAPRGGWGDEFAKRLAPGAECRNLALGGRSSKSYRGEGHWEKVLEARPDWVLIQFGHNDQPGKGPKRETDADTSFRENLVNYIADLKKIGARPVLVTSLTRRNFNPQGRIDAERLEPYADAQVGGTGKDHLADYVAATRAVAAAEKVPLVDLNARSVGQMNEIGPEAAAAYDLKKGDTTHLSPLGAQRTALLVATEIQSHIPELASLLKK</sequence>
<feature type="domain" description="SGNH hydrolase-type esterase" evidence="4">
    <location>
        <begin position="32"/>
        <end position="224"/>
    </location>
</feature>
<evidence type="ECO:0000256" key="2">
    <source>
        <dbReference type="ARBA" id="ARBA00022801"/>
    </source>
</evidence>
<keyword evidence="3" id="KW-0732">Signal</keyword>
<dbReference type="PANTHER" id="PTHR43695">
    <property type="entry name" value="PUTATIVE (AFU_ORTHOLOGUE AFUA_2G17250)-RELATED"/>
    <property type="match status" value="1"/>
</dbReference>
<dbReference type="InterPro" id="IPR036514">
    <property type="entry name" value="SGNH_hydro_sf"/>
</dbReference>
<dbReference type="AlphaFoldDB" id="A0A934R4C7"/>
<accession>A0A934R4C7</accession>
<evidence type="ECO:0000259" key="4">
    <source>
        <dbReference type="Pfam" id="PF13472"/>
    </source>
</evidence>
<name>A0A934R4C7_9BACT</name>
<evidence type="ECO:0000313" key="6">
    <source>
        <dbReference type="Proteomes" id="UP000600139"/>
    </source>
</evidence>
<dbReference type="Proteomes" id="UP000600139">
    <property type="component" value="Unassembled WGS sequence"/>
</dbReference>
<dbReference type="SUPFAM" id="SSF52266">
    <property type="entry name" value="SGNH hydrolase"/>
    <property type="match status" value="1"/>
</dbReference>
<evidence type="ECO:0000256" key="1">
    <source>
        <dbReference type="ARBA" id="ARBA00008668"/>
    </source>
</evidence>
<dbReference type="RefSeq" id="WP_200349902.1">
    <property type="nucleotide sequence ID" value="NZ_BAABHZ010000010.1"/>
</dbReference>
<keyword evidence="2" id="KW-0378">Hydrolase</keyword>
<comment type="caution">
    <text evidence="5">The sequence shown here is derived from an EMBL/GenBank/DDBJ whole genome shotgun (WGS) entry which is preliminary data.</text>
</comment>
<feature type="signal peptide" evidence="3">
    <location>
        <begin position="1"/>
        <end position="21"/>
    </location>
</feature>
<dbReference type="InterPro" id="IPR037459">
    <property type="entry name" value="RhgT-like"/>
</dbReference>
<dbReference type="Pfam" id="PF13472">
    <property type="entry name" value="Lipase_GDSL_2"/>
    <property type="match status" value="1"/>
</dbReference>
<dbReference type="PANTHER" id="PTHR43695:SF1">
    <property type="entry name" value="RHAMNOGALACTURONAN ACETYLESTERASE"/>
    <property type="match status" value="1"/>
</dbReference>
<gene>
    <name evidence="5" type="ORF">JIN84_04965</name>
</gene>
<feature type="chain" id="PRO_5037005422" evidence="3">
    <location>
        <begin position="22"/>
        <end position="246"/>
    </location>
</feature>
<proteinExistence type="inferred from homology"/>
<reference evidence="5" key="1">
    <citation type="submission" date="2021-01" db="EMBL/GenBank/DDBJ databases">
        <title>Modified the classification status of verrucomicrobia.</title>
        <authorList>
            <person name="Feng X."/>
        </authorList>
    </citation>
    <scope>NUCLEOTIDE SEQUENCE</scope>
    <source>
        <strain evidence="5">JCM 18052</strain>
    </source>
</reference>
<dbReference type="GO" id="GO:0016788">
    <property type="term" value="F:hydrolase activity, acting on ester bonds"/>
    <property type="evidence" value="ECO:0007669"/>
    <property type="project" value="UniProtKB-ARBA"/>
</dbReference>
<dbReference type="Gene3D" id="3.40.50.1110">
    <property type="entry name" value="SGNH hydrolase"/>
    <property type="match status" value="1"/>
</dbReference>
<dbReference type="CDD" id="cd01821">
    <property type="entry name" value="Rhamnogalacturan_acetylesterase_like"/>
    <property type="match status" value="1"/>
</dbReference>
<evidence type="ECO:0000313" key="5">
    <source>
        <dbReference type="EMBL" id="MBK1814954.1"/>
    </source>
</evidence>
<keyword evidence="6" id="KW-1185">Reference proteome</keyword>
<dbReference type="EMBL" id="JAENIK010000004">
    <property type="protein sequence ID" value="MBK1814954.1"/>
    <property type="molecule type" value="Genomic_DNA"/>
</dbReference>
<dbReference type="InterPro" id="IPR013830">
    <property type="entry name" value="SGNH_hydro"/>
</dbReference>